<dbReference type="PANTHER" id="PTHR30043:SF1">
    <property type="entry name" value="ABC TRANSPORT SYSTEM PERMEASE PROTEIN P69"/>
    <property type="match status" value="1"/>
</dbReference>
<evidence type="ECO:0000256" key="5">
    <source>
        <dbReference type="ARBA" id="ARBA00022989"/>
    </source>
</evidence>
<dbReference type="NCBIfam" id="TIGR01097">
    <property type="entry name" value="PhnE"/>
    <property type="match status" value="1"/>
</dbReference>
<reference evidence="10" key="2">
    <citation type="submission" date="2020-09" db="EMBL/GenBank/DDBJ databases">
        <authorList>
            <person name="Sun Q."/>
            <person name="Zhou Y."/>
        </authorList>
    </citation>
    <scope>NUCLEOTIDE SEQUENCE</scope>
    <source>
        <strain evidence="10">CGMCC 1.15388</strain>
    </source>
</reference>
<evidence type="ECO:0000313" key="11">
    <source>
        <dbReference type="Proteomes" id="UP000633136"/>
    </source>
</evidence>
<dbReference type="EMBL" id="BMIS01000009">
    <property type="protein sequence ID" value="GGE72901.1"/>
    <property type="molecule type" value="Genomic_DNA"/>
</dbReference>
<name>A0A917AT86_9MICC</name>
<dbReference type="Gene3D" id="1.10.3720.10">
    <property type="entry name" value="MetI-like"/>
    <property type="match status" value="1"/>
</dbReference>
<reference evidence="10" key="1">
    <citation type="journal article" date="2014" name="Int. J. Syst. Evol. Microbiol.">
        <title>Complete genome sequence of Corynebacterium casei LMG S-19264T (=DSM 44701T), isolated from a smear-ripened cheese.</title>
        <authorList>
            <consortium name="US DOE Joint Genome Institute (JGI-PGF)"/>
            <person name="Walter F."/>
            <person name="Albersmeier A."/>
            <person name="Kalinowski J."/>
            <person name="Ruckert C."/>
        </authorList>
    </citation>
    <scope>NUCLEOTIDE SEQUENCE</scope>
    <source>
        <strain evidence="10">CGMCC 1.15388</strain>
    </source>
</reference>
<sequence length="297" mass="31437">MRSETSQSSAHGAHGYQSTPHVQSSAVHLPAPPPRLQRPRASTLVILAVVLGLALHGLYRMDIDYARLLRGPENIWDFVTGAIPPNTERFSTLSEAMLETVEIALIGTVIGVVLSVPAALLAAQNTTPFLPLAYAMRFVLTTLRAIPDLVWALIFVMAVGLGPLAGILAIAVDVLGFAGRFFAERIEEVERGPIDALRSTGAGGIAVVVDAVLPAAFASFTATSLYCVEKSIRGATVLGMVGAGGIGGELTTAFNVRQFDTALLIILMILAVVLLAEQLSSMVRRRMLGADQLTRAV</sequence>
<feature type="transmembrane region" description="Helical" evidence="7">
    <location>
        <begin position="41"/>
        <end position="59"/>
    </location>
</feature>
<dbReference type="CDD" id="cd06261">
    <property type="entry name" value="TM_PBP2"/>
    <property type="match status" value="1"/>
</dbReference>
<evidence type="ECO:0000256" key="7">
    <source>
        <dbReference type="RuleBase" id="RU363032"/>
    </source>
</evidence>
<proteinExistence type="inferred from homology"/>
<evidence type="ECO:0000256" key="6">
    <source>
        <dbReference type="ARBA" id="ARBA00023136"/>
    </source>
</evidence>
<feature type="transmembrane region" description="Helical" evidence="7">
    <location>
        <begin position="153"/>
        <end position="182"/>
    </location>
</feature>
<protein>
    <submittedName>
        <fullName evidence="10">Phosphonate ABC transporter, permease protein PhnE</fullName>
    </submittedName>
</protein>
<dbReference type="GO" id="GO:0005886">
    <property type="term" value="C:plasma membrane"/>
    <property type="evidence" value="ECO:0007669"/>
    <property type="project" value="UniProtKB-SubCell"/>
</dbReference>
<accession>A0A917AT86</accession>
<dbReference type="RefSeq" id="WP_188685293.1">
    <property type="nucleotide sequence ID" value="NZ_BMIS01000009.1"/>
</dbReference>
<comment type="subcellular location">
    <subcellularLocation>
        <location evidence="1 7">Cell membrane</location>
        <topology evidence="1 7">Multi-pass membrane protein</topology>
    </subcellularLocation>
</comment>
<keyword evidence="6 7" id="KW-0472">Membrane</keyword>
<dbReference type="Pfam" id="PF00528">
    <property type="entry name" value="BPD_transp_1"/>
    <property type="match status" value="1"/>
</dbReference>
<organism evidence="10 11">
    <name type="scientific">Nesterenkonia cremea</name>
    <dbReference type="NCBI Taxonomy" id="1882340"/>
    <lineage>
        <taxon>Bacteria</taxon>
        <taxon>Bacillati</taxon>
        <taxon>Actinomycetota</taxon>
        <taxon>Actinomycetes</taxon>
        <taxon>Micrococcales</taxon>
        <taxon>Micrococcaceae</taxon>
        <taxon>Nesterenkonia</taxon>
    </lineage>
</organism>
<comment type="similarity">
    <text evidence="7">Belongs to the binding-protein-dependent transport system permease family.</text>
</comment>
<keyword evidence="4 7" id="KW-0812">Transmembrane</keyword>
<dbReference type="InterPro" id="IPR005769">
    <property type="entry name" value="PhnE/PtxC"/>
</dbReference>
<dbReference type="InterPro" id="IPR000515">
    <property type="entry name" value="MetI-like"/>
</dbReference>
<evidence type="ECO:0000256" key="1">
    <source>
        <dbReference type="ARBA" id="ARBA00004651"/>
    </source>
</evidence>
<evidence type="ECO:0000259" key="9">
    <source>
        <dbReference type="PROSITE" id="PS50928"/>
    </source>
</evidence>
<feature type="compositionally biased region" description="Polar residues" evidence="8">
    <location>
        <begin position="1"/>
        <end position="26"/>
    </location>
</feature>
<feature type="domain" description="ABC transmembrane type-1" evidence="9">
    <location>
        <begin position="97"/>
        <end position="280"/>
    </location>
</feature>
<dbReference type="Proteomes" id="UP000633136">
    <property type="component" value="Unassembled WGS sequence"/>
</dbReference>
<gene>
    <name evidence="10" type="ORF">GCM10011401_19950</name>
</gene>
<feature type="region of interest" description="Disordered" evidence="8">
    <location>
        <begin position="1"/>
        <end position="33"/>
    </location>
</feature>
<keyword evidence="2 7" id="KW-0813">Transport</keyword>
<evidence type="ECO:0000313" key="10">
    <source>
        <dbReference type="EMBL" id="GGE72901.1"/>
    </source>
</evidence>
<dbReference type="PANTHER" id="PTHR30043">
    <property type="entry name" value="PHOSPHONATES TRANSPORT SYSTEM PERMEASE PROTEIN"/>
    <property type="match status" value="1"/>
</dbReference>
<comment type="caution">
    <text evidence="10">The sequence shown here is derived from an EMBL/GenBank/DDBJ whole genome shotgun (WGS) entry which is preliminary data.</text>
</comment>
<dbReference type="PROSITE" id="PS50928">
    <property type="entry name" value="ABC_TM1"/>
    <property type="match status" value="1"/>
</dbReference>
<evidence type="ECO:0000256" key="2">
    <source>
        <dbReference type="ARBA" id="ARBA00022448"/>
    </source>
</evidence>
<feature type="transmembrane region" description="Helical" evidence="7">
    <location>
        <begin position="202"/>
        <end position="228"/>
    </location>
</feature>
<dbReference type="AlphaFoldDB" id="A0A917AT86"/>
<dbReference type="GO" id="GO:0015416">
    <property type="term" value="F:ABC-type phosphonate transporter activity"/>
    <property type="evidence" value="ECO:0007669"/>
    <property type="project" value="InterPro"/>
</dbReference>
<keyword evidence="5 7" id="KW-1133">Transmembrane helix</keyword>
<dbReference type="SUPFAM" id="SSF161098">
    <property type="entry name" value="MetI-like"/>
    <property type="match status" value="1"/>
</dbReference>
<dbReference type="InterPro" id="IPR035906">
    <property type="entry name" value="MetI-like_sf"/>
</dbReference>
<keyword evidence="3" id="KW-1003">Cell membrane</keyword>
<evidence type="ECO:0000256" key="4">
    <source>
        <dbReference type="ARBA" id="ARBA00022692"/>
    </source>
</evidence>
<feature type="transmembrane region" description="Helical" evidence="7">
    <location>
        <begin position="103"/>
        <end position="123"/>
    </location>
</feature>
<evidence type="ECO:0000256" key="3">
    <source>
        <dbReference type="ARBA" id="ARBA00022475"/>
    </source>
</evidence>
<feature type="transmembrane region" description="Helical" evidence="7">
    <location>
        <begin position="262"/>
        <end position="279"/>
    </location>
</feature>
<evidence type="ECO:0000256" key="8">
    <source>
        <dbReference type="SAM" id="MobiDB-lite"/>
    </source>
</evidence>
<feature type="transmembrane region" description="Helical" evidence="7">
    <location>
        <begin position="235"/>
        <end position="256"/>
    </location>
</feature>
<keyword evidence="11" id="KW-1185">Reference proteome</keyword>